<dbReference type="Gene3D" id="3.40.395.10">
    <property type="entry name" value="Adenoviral Proteinase, Chain A"/>
    <property type="match status" value="1"/>
</dbReference>
<organism evidence="6 7">
    <name type="scientific">Betta splendens</name>
    <name type="common">Siamese fighting fish</name>
    <dbReference type="NCBI Taxonomy" id="158456"/>
    <lineage>
        <taxon>Eukaryota</taxon>
        <taxon>Metazoa</taxon>
        <taxon>Chordata</taxon>
        <taxon>Craniata</taxon>
        <taxon>Vertebrata</taxon>
        <taxon>Euteleostomi</taxon>
        <taxon>Actinopterygii</taxon>
        <taxon>Neopterygii</taxon>
        <taxon>Teleostei</taxon>
        <taxon>Neoteleostei</taxon>
        <taxon>Acanthomorphata</taxon>
        <taxon>Anabantaria</taxon>
        <taxon>Anabantiformes</taxon>
        <taxon>Anabantoidei</taxon>
        <taxon>Osphronemidae</taxon>
        <taxon>Betta</taxon>
    </lineage>
</organism>
<dbReference type="SUPFAM" id="SSF54001">
    <property type="entry name" value="Cysteine proteinases"/>
    <property type="match status" value="1"/>
</dbReference>
<dbReference type="RefSeq" id="XP_055358742.1">
    <property type="nucleotide sequence ID" value="XM_055502767.1"/>
</dbReference>
<dbReference type="KEGG" id="bspl:121202759"/>
<reference evidence="7" key="1">
    <citation type="submission" date="2025-08" db="UniProtKB">
        <authorList>
            <consortium name="RefSeq"/>
        </authorList>
    </citation>
    <scope>IDENTIFICATION</scope>
</reference>
<dbReference type="Pfam" id="PF02902">
    <property type="entry name" value="Peptidase_C48"/>
    <property type="match status" value="1"/>
</dbReference>
<dbReference type="AlphaFoldDB" id="A0A9W2XAM6"/>
<dbReference type="Proteomes" id="UP000515150">
    <property type="component" value="Chromosome 15"/>
</dbReference>
<dbReference type="InterPro" id="IPR038765">
    <property type="entry name" value="Papain-like_cys_pep_sf"/>
</dbReference>
<dbReference type="PROSITE" id="PS50600">
    <property type="entry name" value="ULP_PROTEASE"/>
    <property type="match status" value="1"/>
</dbReference>
<evidence type="ECO:0000259" key="5">
    <source>
        <dbReference type="PROSITE" id="PS50600"/>
    </source>
</evidence>
<dbReference type="InterPro" id="IPR003653">
    <property type="entry name" value="Peptidase_C48_C"/>
</dbReference>
<sequence>MTNIWNDTSREMRRLDVSEWETLIGAVCKDRHWTLIVIYPRQGKALYIDPFGATSGQLMQCRDKTRAFLRRKNINISRWKCETISHPRQQDSTSCGVFVCKIAEQLLLGQQVVFQTEKAAIDLIRLEMAQKLIDESDDLMDLCHACGDRDTSEALVDDWVTNFETMFNVCLFIQCAYFILMMCVLFFRLNAQPANVGSTGCV</sequence>
<keyword evidence="2" id="KW-0645">Protease</keyword>
<evidence type="ECO:0000256" key="3">
    <source>
        <dbReference type="ARBA" id="ARBA00022801"/>
    </source>
</evidence>
<evidence type="ECO:0000256" key="4">
    <source>
        <dbReference type="SAM" id="Phobius"/>
    </source>
</evidence>
<comment type="similarity">
    <text evidence="1">Belongs to the peptidase C48 family.</text>
</comment>
<evidence type="ECO:0000256" key="2">
    <source>
        <dbReference type="ARBA" id="ARBA00022670"/>
    </source>
</evidence>
<name>A0A9W2XAM6_BETSP</name>
<dbReference type="OrthoDB" id="413122at2759"/>
<keyword evidence="4" id="KW-0472">Membrane</keyword>
<feature type="transmembrane region" description="Helical" evidence="4">
    <location>
        <begin position="166"/>
        <end position="187"/>
    </location>
</feature>
<dbReference type="GeneID" id="121202759"/>
<keyword evidence="3" id="KW-0378">Hydrolase</keyword>
<feature type="domain" description="Ubiquitin-like protease family profile" evidence="5">
    <location>
        <begin position="1"/>
        <end position="106"/>
    </location>
</feature>
<protein>
    <submittedName>
        <fullName evidence="7">Uncharacterized protein LOC121202759 isoform X1</fullName>
    </submittedName>
</protein>
<evidence type="ECO:0000313" key="7">
    <source>
        <dbReference type="RefSeq" id="XP_055358742.1"/>
    </source>
</evidence>
<keyword evidence="4" id="KW-1133">Transmembrane helix</keyword>
<proteinExistence type="inferred from homology"/>
<evidence type="ECO:0000256" key="1">
    <source>
        <dbReference type="ARBA" id="ARBA00005234"/>
    </source>
</evidence>
<evidence type="ECO:0000313" key="6">
    <source>
        <dbReference type="Proteomes" id="UP000515150"/>
    </source>
</evidence>
<dbReference type="GO" id="GO:0008234">
    <property type="term" value="F:cysteine-type peptidase activity"/>
    <property type="evidence" value="ECO:0007669"/>
    <property type="project" value="InterPro"/>
</dbReference>
<keyword evidence="6" id="KW-1185">Reference proteome</keyword>
<dbReference type="GO" id="GO:0006508">
    <property type="term" value="P:proteolysis"/>
    <property type="evidence" value="ECO:0007669"/>
    <property type="project" value="UniProtKB-KW"/>
</dbReference>
<accession>A0A9W2XAM6</accession>
<gene>
    <name evidence="7" type="primary">LOC121202759</name>
</gene>
<keyword evidence="4" id="KW-0812">Transmembrane</keyword>